<evidence type="ECO:0000256" key="2">
    <source>
        <dbReference type="PIRNR" id="PIRNR006443"/>
    </source>
</evidence>
<dbReference type="InterPro" id="IPR001453">
    <property type="entry name" value="MoaB/Mog_dom"/>
</dbReference>
<dbReference type="PANTHER" id="PTHR43232:SF2">
    <property type="entry name" value="MOLYBDENUM COFACTOR BIOSYNTHESIS PROTEIN B"/>
    <property type="match status" value="1"/>
</dbReference>
<dbReference type="SUPFAM" id="SSF53218">
    <property type="entry name" value="Molybdenum cofactor biosynthesis proteins"/>
    <property type="match status" value="1"/>
</dbReference>
<gene>
    <name evidence="5" type="ORF">SD77_3809</name>
</gene>
<dbReference type="PANTHER" id="PTHR43232">
    <property type="entry name" value="MOLYBDENUM COFACTOR BIOSYNTHESIS PROTEIN B"/>
    <property type="match status" value="1"/>
</dbReference>
<keyword evidence="2" id="KW-0501">Molybdenum cofactor biosynthesis</keyword>
<comment type="caution">
    <text evidence="5">The sequence shown here is derived from an EMBL/GenBank/DDBJ whole genome shotgun (WGS) entry which is preliminary data.</text>
</comment>
<reference evidence="5 6" key="1">
    <citation type="submission" date="2015-01" db="EMBL/GenBank/DDBJ databases">
        <title>Genome Assembly of Bacillus badius MTCC 1458.</title>
        <authorList>
            <person name="Verma A."/>
            <person name="Khatri I."/>
            <person name="Mual P."/>
            <person name="Subramanian S."/>
            <person name="Krishnamurthi S."/>
        </authorList>
    </citation>
    <scope>NUCLEOTIDE SEQUENCE [LARGE SCALE GENOMIC DNA]</scope>
    <source>
        <strain evidence="5 6">MTCC 1458</strain>
    </source>
</reference>
<dbReference type="InterPro" id="IPR036425">
    <property type="entry name" value="MoaB/Mog-like_dom_sf"/>
</dbReference>
<dbReference type="SMART" id="SM00852">
    <property type="entry name" value="MoCF_biosynth"/>
    <property type="match status" value="1"/>
</dbReference>
<evidence type="ECO:0000313" key="6">
    <source>
        <dbReference type="Proteomes" id="UP000031982"/>
    </source>
</evidence>
<evidence type="ECO:0000256" key="3">
    <source>
        <dbReference type="SAM" id="MobiDB-lite"/>
    </source>
</evidence>
<dbReference type="Gene3D" id="3.40.980.10">
    <property type="entry name" value="MoaB/Mog-like domain"/>
    <property type="match status" value="1"/>
</dbReference>
<evidence type="ECO:0000256" key="1">
    <source>
        <dbReference type="ARBA" id="ARBA00015262"/>
    </source>
</evidence>
<keyword evidence="6" id="KW-1185">Reference proteome</keyword>
<feature type="region of interest" description="Disordered" evidence="3">
    <location>
        <begin position="1"/>
        <end position="20"/>
    </location>
</feature>
<name>A0ABR5AXS2_BACBA</name>
<organism evidence="5 6">
    <name type="scientific">Bacillus badius</name>
    <dbReference type="NCBI Taxonomy" id="1455"/>
    <lineage>
        <taxon>Bacteria</taxon>
        <taxon>Bacillati</taxon>
        <taxon>Bacillota</taxon>
        <taxon>Bacilli</taxon>
        <taxon>Bacillales</taxon>
        <taxon>Bacillaceae</taxon>
        <taxon>Pseudobacillus</taxon>
    </lineage>
</organism>
<dbReference type="NCBIfam" id="TIGR00177">
    <property type="entry name" value="molyb_syn"/>
    <property type="match status" value="1"/>
</dbReference>
<feature type="domain" description="MoaB/Mog" evidence="4">
    <location>
        <begin position="28"/>
        <end position="173"/>
    </location>
</feature>
<sequence>MKKGSEGEVKGTQVHAHKGHAARRAVCQVITVSDTRAEETDKSGKKIKESLLSHQHAVARYQIVPDEKGEIVQAVQQGISDPEVDAVIVNGGTGIAKRDVTIEAVMPLFEKEIPGFGELFRYLSYAEDIGTAALMSRAVAGVAGRTVIFSLPGSTGAVTLAMEKLVLPEIGHIVTELNKDR</sequence>
<comment type="pathway">
    <text evidence="2">Cofactor biosynthesis; molybdopterin biosynthesis.</text>
</comment>
<evidence type="ECO:0000259" key="4">
    <source>
        <dbReference type="SMART" id="SM00852"/>
    </source>
</evidence>
<comment type="similarity">
    <text evidence="2">Belongs to the MoaB/Mog family.</text>
</comment>
<accession>A0ABR5AXS2</accession>
<dbReference type="Proteomes" id="UP000031982">
    <property type="component" value="Unassembled WGS sequence"/>
</dbReference>
<dbReference type="Pfam" id="PF00994">
    <property type="entry name" value="MoCF_biosynth"/>
    <property type="match status" value="1"/>
</dbReference>
<comment type="function">
    <text evidence="2">May be involved in the biosynthesis of molybdopterin.</text>
</comment>
<protein>
    <recommendedName>
        <fullName evidence="1 2">Molybdenum cofactor biosynthesis protein B</fullName>
    </recommendedName>
</protein>
<dbReference type="InterPro" id="IPR012245">
    <property type="entry name" value="MoaB"/>
</dbReference>
<evidence type="ECO:0000313" key="5">
    <source>
        <dbReference type="EMBL" id="KIL79008.1"/>
    </source>
</evidence>
<proteinExistence type="inferred from homology"/>
<dbReference type="PIRSF" id="PIRSF006443">
    <property type="entry name" value="MoaB"/>
    <property type="match status" value="1"/>
</dbReference>
<dbReference type="EMBL" id="JXLP01000005">
    <property type="protein sequence ID" value="KIL79008.1"/>
    <property type="molecule type" value="Genomic_DNA"/>
</dbReference>
<dbReference type="CDD" id="cd00886">
    <property type="entry name" value="MogA_MoaB"/>
    <property type="match status" value="1"/>
</dbReference>